<reference evidence="2" key="1">
    <citation type="submission" date="2012-07" db="EMBL/GenBank/DDBJ databases">
        <title>Genome of the Chinese tree shrew, a rising model animal genetically related to primates.</title>
        <authorList>
            <person name="Zhang G."/>
            <person name="Fan Y."/>
            <person name="Yao Y."/>
            <person name="Huang Z."/>
        </authorList>
    </citation>
    <scope>NUCLEOTIDE SEQUENCE [LARGE SCALE GENOMIC DNA]</scope>
</reference>
<organism evidence="1 2">
    <name type="scientific">Tupaia chinensis</name>
    <name type="common">Chinese tree shrew</name>
    <name type="synonym">Tupaia belangeri chinensis</name>
    <dbReference type="NCBI Taxonomy" id="246437"/>
    <lineage>
        <taxon>Eukaryota</taxon>
        <taxon>Metazoa</taxon>
        <taxon>Chordata</taxon>
        <taxon>Craniata</taxon>
        <taxon>Vertebrata</taxon>
        <taxon>Euteleostomi</taxon>
        <taxon>Mammalia</taxon>
        <taxon>Eutheria</taxon>
        <taxon>Euarchontoglires</taxon>
        <taxon>Scandentia</taxon>
        <taxon>Tupaiidae</taxon>
        <taxon>Tupaia</taxon>
    </lineage>
</organism>
<gene>
    <name evidence="1" type="ORF">TREES_T100013266</name>
</gene>
<evidence type="ECO:0000313" key="2">
    <source>
        <dbReference type="Proteomes" id="UP000011518"/>
    </source>
</evidence>
<reference evidence="2" key="2">
    <citation type="journal article" date="2013" name="Nat. Commun.">
        <title>Genome of the Chinese tree shrew.</title>
        <authorList>
            <person name="Fan Y."/>
            <person name="Huang Z.Y."/>
            <person name="Cao C.C."/>
            <person name="Chen C.S."/>
            <person name="Chen Y.X."/>
            <person name="Fan D.D."/>
            <person name="He J."/>
            <person name="Hou H.L."/>
            <person name="Hu L."/>
            <person name="Hu X.T."/>
            <person name="Jiang X.T."/>
            <person name="Lai R."/>
            <person name="Lang Y.S."/>
            <person name="Liang B."/>
            <person name="Liao S.G."/>
            <person name="Mu D."/>
            <person name="Ma Y.Y."/>
            <person name="Niu Y.Y."/>
            <person name="Sun X.Q."/>
            <person name="Xia J.Q."/>
            <person name="Xiao J."/>
            <person name="Xiong Z.Q."/>
            <person name="Xu L."/>
            <person name="Yang L."/>
            <person name="Zhang Y."/>
            <person name="Zhao W."/>
            <person name="Zhao X.D."/>
            <person name="Zheng Y.T."/>
            <person name="Zhou J.M."/>
            <person name="Zhu Y.B."/>
            <person name="Zhang G.J."/>
            <person name="Wang J."/>
            <person name="Yao Y.G."/>
        </authorList>
    </citation>
    <scope>NUCLEOTIDE SEQUENCE [LARGE SCALE GENOMIC DNA]</scope>
</reference>
<keyword evidence="2" id="KW-1185">Reference proteome</keyword>
<name>L9KL71_TUPCH</name>
<dbReference type="AlphaFoldDB" id="L9KL71"/>
<dbReference type="EMBL" id="KB320789">
    <property type="protein sequence ID" value="ELW63249.1"/>
    <property type="molecule type" value="Genomic_DNA"/>
</dbReference>
<proteinExistence type="predicted"/>
<protein>
    <submittedName>
        <fullName evidence="1">Uncharacterized protein</fullName>
    </submittedName>
</protein>
<dbReference type="InParanoid" id="L9KL71"/>
<accession>L9KL71</accession>
<evidence type="ECO:0000313" key="1">
    <source>
        <dbReference type="EMBL" id="ELW63249.1"/>
    </source>
</evidence>
<dbReference type="Proteomes" id="UP000011518">
    <property type="component" value="Unassembled WGS sequence"/>
</dbReference>
<sequence>MGTWKRLGARHGHPHLRVPITKGELQNSRMRTATSRAPAIWKDPDLELATHCAQNHCASHCARLPELCACPHSPTQGTRPPLPTCLLHFSSSARKFTPHPTFAILRLRSLQTRMGVVNL</sequence>